<organism evidence="2 3">
    <name type="scientific">Caulifigura coniformis</name>
    <dbReference type="NCBI Taxonomy" id="2527983"/>
    <lineage>
        <taxon>Bacteria</taxon>
        <taxon>Pseudomonadati</taxon>
        <taxon>Planctomycetota</taxon>
        <taxon>Planctomycetia</taxon>
        <taxon>Planctomycetales</taxon>
        <taxon>Planctomycetaceae</taxon>
        <taxon>Caulifigura</taxon>
    </lineage>
</organism>
<dbReference type="EMBL" id="CP036271">
    <property type="protein sequence ID" value="QDT55716.1"/>
    <property type="molecule type" value="Genomic_DNA"/>
</dbReference>
<keyword evidence="1" id="KW-0175">Coiled coil</keyword>
<evidence type="ECO:0000256" key="1">
    <source>
        <dbReference type="SAM" id="Coils"/>
    </source>
</evidence>
<accession>A0A517SHW2</accession>
<protein>
    <recommendedName>
        <fullName evidence="4">Chromosome partition protein Smc</fullName>
    </recommendedName>
</protein>
<gene>
    <name evidence="2" type="ORF">Pan44_37620</name>
</gene>
<dbReference type="AlphaFoldDB" id="A0A517SHW2"/>
<reference evidence="2 3" key="1">
    <citation type="submission" date="2019-02" db="EMBL/GenBank/DDBJ databases">
        <title>Deep-cultivation of Planctomycetes and their phenomic and genomic characterization uncovers novel biology.</title>
        <authorList>
            <person name="Wiegand S."/>
            <person name="Jogler M."/>
            <person name="Boedeker C."/>
            <person name="Pinto D."/>
            <person name="Vollmers J."/>
            <person name="Rivas-Marin E."/>
            <person name="Kohn T."/>
            <person name="Peeters S.H."/>
            <person name="Heuer A."/>
            <person name="Rast P."/>
            <person name="Oberbeckmann S."/>
            <person name="Bunk B."/>
            <person name="Jeske O."/>
            <person name="Meyerdierks A."/>
            <person name="Storesund J.E."/>
            <person name="Kallscheuer N."/>
            <person name="Luecker S."/>
            <person name="Lage O.M."/>
            <person name="Pohl T."/>
            <person name="Merkel B.J."/>
            <person name="Hornburger P."/>
            <person name="Mueller R.-W."/>
            <person name="Bruemmer F."/>
            <person name="Labrenz M."/>
            <person name="Spormann A.M."/>
            <person name="Op den Camp H."/>
            <person name="Overmann J."/>
            <person name="Amann R."/>
            <person name="Jetten M.S.M."/>
            <person name="Mascher T."/>
            <person name="Medema M.H."/>
            <person name="Devos D.P."/>
            <person name="Kaster A.-K."/>
            <person name="Ovreas L."/>
            <person name="Rohde M."/>
            <person name="Galperin M.Y."/>
            <person name="Jogler C."/>
        </authorList>
    </citation>
    <scope>NUCLEOTIDE SEQUENCE [LARGE SCALE GENOMIC DNA]</scope>
    <source>
        <strain evidence="2 3">Pan44</strain>
    </source>
</reference>
<dbReference type="Proteomes" id="UP000315700">
    <property type="component" value="Chromosome"/>
</dbReference>
<evidence type="ECO:0008006" key="4">
    <source>
        <dbReference type="Google" id="ProtNLM"/>
    </source>
</evidence>
<feature type="coiled-coil region" evidence="1">
    <location>
        <begin position="266"/>
        <end position="300"/>
    </location>
</feature>
<dbReference type="KEGG" id="ccos:Pan44_37620"/>
<sequence length="485" mass="54374">MPKPGAELFDVLRGALATAQNEAAAIHEEARRIDDEMAALVTQRSEAVVELARLVLPELSRSAVEAGFADVRQDLLTIVERKERRAKEVGERLGRLRSTAADARARWEAALAKSQAAIQKQAEVQSELARTLEQDAQFQELSRRAVQSEMELKRDEERVAEIARESREKLPAYEQSRLFQYLMGQGYGTPAYRGRGLIRRLDRWVGRLVEFDKASRGYRFLLTTPGLMDTETAHRRAEFHGLMQRIEEIERDAAQRLGVAGTVAAVQDASNALEREAAQMADAEGRVQTAEQELASLDQEQGRFYEEALGRLKNYLAQAETGLLERRAAATPDPSDDEVTLRIRVLNDDIAAMQPRLARQKERSIDAGRVSEGLAHLARRFEQANFHEFRSQFAEGFDMSKSIALFRQGALSRDEFWDAIKRHQERIPTEFEKRASESIARAMKDPLSGALVEAMVNVAGAALGASVGRSVSRREAFDGRRGRTN</sequence>
<dbReference type="OrthoDB" id="274366at2"/>
<keyword evidence="3" id="KW-1185">Reference proteome</keyword>
<evidence type="ECO:0000313" key="2">
    <source>
        <dbReference type="EMBL" id="QDT55716.1"/>
    </source>
</evidence>
<evidence type="ECO:0000313" key="3">
    <source>
        <dbReference type="Proteomes" id="UP000315700"/>
    </source>
</evidence>
<feature type="coiled-coil region" evidence="1">
    <location>
        <begin position="138"/>
        <end position="165"/>
    </location>
</feature>
<dbReference type="RefSeq" id="WP_145031863.1">
    <property type="nucleotide sequence ID" value="NZ_CP036271.1"/>
</dbReference>
<name>A0A517SHW2_9PLAN</name>
<dbReference type="InParanoid" id="A0A517SHW2"/>
<proteinExistence type="predicted"/>